<dbReference type="SUPFAM" id="SSF109604">
    <property type="entry name" value="HD-domain/PDEase-like"/>
    <property type="match status" value="1"/>
</dbReference>
<evidence type="ECO:0000313" key="2">
    <source>
        <dbReference type="EMBL" id="NMP31181.1"/>
    </source>
</evidence>
<dbReference type="EMBL" id="JABBXH010000002">
    <property type="protein sequence ID" value="NMP31181.1"/>
    <property type="molecule type" value="Genomic_DNA"/>
</dbReference>
<accession>A0A7Y0LB47</accession>
<proteinExistence type="predicted"/>
<dbReference type="PROSITE" id="PS51833">
    <property type="entry name" value="HDOD"/>
    <property type="match status" value="1"/>
</dbReference>
<evidence type="ECO:0000259" key="1">
    <source>
        <dbReference type="PROSITE" id="PS51833"/>
    </source>
</evidence>
<comment type="caution">
    <text evidence="2">The sequence shown here is derived from an EMBL/GenBank/DDBJ whole genome shotgun (WGS) entry which is preliminary data.</text>
</comment>
<organism evidence="2 3">
    <name type="scientific">Thalassotalea algicola</name>
    <dbReference type="NCBI Taxonomy" id="2716224"/>
    <lineage>
        <taxon>Bacteria</taxon>
        <taxon>Pseudomonadati</taxon>
        <taxon>Pseudomonadota</taxon>
        <taxon>Gammaproteobacteria</taxon>
        <taxon>Alteromonadales</taxon>
        <taxon>Colwelliaceae</taxon>
        <taxon>Thalassotalea</taxon>
    </lineage>
</organism>
<name>A0A7Y0LB47_9GAMM</name>
<reference evidence="2 3" key="1">
    <citation type="submission" date="2020-04" db="EMBL/GenBank/DDBJ databases">
        <title>Thalassotalea sp. M1531, isolated from the surface of marine red alga.</title>
        <authorList>
            <person name="Pang L."/>
            <person name="Lu D.-C."/>
        </authorList>
    </citation>
    <scope>NUCLEOTIDE SEQUENCE [LARGE SCALE GENOMIC DNA]</scope>
    <source>
        <strain evidence="2 3">M1531</strain>
    </source>
</reference>
<dbReference type="InterPro" id="IPR052340">
    <property type="entry name" value="RNase_Y/CdgJ"/>
</dbReference>
<gene>
    <name evidence="2" type="ORF">HII17_06355</name>
</gene>
<dbReference type="InterPro" id="IPR013976">
    <property type="entry name" value="HDOD"/>
</dbReference>
<feature type="domain" description="HDOD" evidence="1">
    <location>
        <begin position="99"/>
        <end position="292"/>
    </location>
</feature>
<dbReference type="PANTHER" id="PTHR33525">
    <property type="match status" value="1"/>
</dbReference>
<dbReference type="Pfam" id="PF08668">
    <property type="entry name" value="HDOD"/>
    <property type="match status" value="1"/>
</dbReference>
<dbReference type="Gene3D" id="1.10.3210.10">
    <property type="entry name" value="Hypothetical protein af1432"/>
    <property type="match status" value="1"/>
</dbReference>
<sequence length="385" mass="42890">MSSDVVVLLIVLIVCFVIFRKLNKSKTRETTVVSAGKNKVNYATKQAIESQRKQRQVASEVTTGAEQEELPVPKEFLDFSLSSYKALTSAHSAEIEAMLADFSKPHPLMLKLTSGIFEQKELSELIKSDPDITAKILTVVNSSQFSLQQPIKDINHAIIFLGVTQVKNIALQFAMQNSVEFSHPAQAKAYQKIWSASYLASQLALLLSKSLGKENASELSTLCLLLYLGDLVLLSAKPELAENYLAKNSFFKRLGNTQNIAKTNAAVVGYMLAKVWKLPTTMAEDMRYQYRPFTNSLASAKLEEEQVKDLMLCYIVCRLSDLVVFQGHAEGISFEALDFKKSNNLEFYHLAKNVSADRLSEIAKELQANNFTVKARELIARAVTS</sequence>
<dbReference type="RefSeq" id="WP_169074513.1">
    <property type="nucleotide sequence ID" value="NZ_JABBXH010000002.1"/>
</dbReference>
<dbReference type="AlphaFoldDB" id="A0A7Y0LB47"/>
<protein>
    <submittedName>
        <fullName evidence="2">HDOD domain-containing protein</fullName>
    </submittedName>
</protein>
<keyword evidence="3" id="KW-1185">Reference proteome</keyword>
<dbReference type="PANTHER" id="PTHR33525:SF4">
    <property type="entry name" value="CYCLIC DI-GMP PHOSPHODIESTERASE CDGJ"/>
    <property type="match status" value="1"/>
</dbReference>
<dbReference type="Proteomes" id="UP000568664">
    <property type="component" value="Unassembled WGS sequence"/>
</dbReference>
<evidence type="ECO:0000313" key="3">
    <source>
        <dbReference type="Proteomes" id="UP000568664"/>
    </source>
</evidence>